<name>A0ABR1QSM0_9PEZI</name>
<feature type="region of interest" description="Disordered" evidence="1">
    <location>
        <begin position="155"/>
        <end position="202"/>
    </location>
</feature>
<evidence type="ECO:0000313" key="3">
    <source>
        <dbReference type="Proteomes" id="UP001391051"/>
    </source>
</evidence>
<evidence type="ECO:0000256" key="1">
    <source>
        <dbReference type="SAM" id="MobiDB-lite"/>
    </source>
</evidence>
<gene>
    <name evidence="2" type="ORF">PG986_003766</name>
</gene>
<evidence type="ECO:0000313" key="2">
    <source>
        <dbReference type="EMBL" id="KAK7962941.1"/>
    </source>
</evidence>
<dbReference type="EMBL" id="JAQQWE010000002">
    <property type="protein sequence ID" value="KAK7962941.1"/>
    <property type="molecule type" value="Genomic_DNA"/>
</dbReference>
<dbReference type="GeneID" id="92073050"/>
<organism evidence="2 3">
    <name type="scientific">Apiospora aurea</name>
    <dbReference type="NCBI Taxonomy" id="335848"/>
    <lineage>
        <taxon>Eukaryota</taxon>
        <taxon>Fungi</taxon>
        <taxon>Dikarya</taxon>
        <taxon>Ascomycota</taxon>
        <taxon>Pezizomycotina</taxon>
        <taxon>Sordariomycetes</taxon>
        <taxon>Xylariomycetidae</taxon>
        <taxon>Amphisphaeriales</taxon>
        <taxon>Apiosporaceae</taxon>
        <taxon>Apiospora</taxon>
    </lineage>
</organism>
<accession>A0ABR1QSM0</accession>
<proteinExistence type="predicted"/>
<protein>
    <submittedName>
        <fullName evidence="2">Uncharacterized protein</fullName>
    </submittedName>
</protein>
<comment type="caution">
    <text evidence="2">The sequence shown here is derived from an EMBL/GenBank/DDBJ whole genome shotgun (WGS) entry which is preliminary data.</text>
</comment>
<feature type="compositionally biased region" description="Basic and acidic residues" evidence="1">
    <location>
        <begin position="155"/>
        <end position="168"/>
    </location>
</feature>
<dbReference type="Proteomes" id="UP001391051">
    <property type="component" value="Unassembled WGS sequence"/>
</dbReference>
<feature type="compositionally biased region" description="Basic and acidic residues" evidence="1">
    <location>
        <begin position="183"/>
        <end position="202"/>
    </location>
</feature>
<sequence>MAAPSTKTRPAATPTVVETRHGDLWGRILFKNNREPRDARFRDDTGTPVNWIHPSLAKRFKLEIEQLEERDVKDFIDFQGRKYRAKQIVYFTMMGRDQKTYWDKYYIASEKSNIDVVLGEEFVNSNGRARDVCDTGPHAAPAHVFVLERKVSKADKEQMDAGKAKNDQEAQELAERKKRKSQRDREGQTRGEESKSGKRENK</sequence>
<reference evidence="2 3" key="1">
    <citation type="submission" date="2023-01" db="EMBL/GenBank/DDBJ databases">
        <title>Analysis of 21 Apiospora genomes using comparative genomics revels a genus with tremendous synthesis potential of carbohydrate active enzymes and secondary metabolites.</title>
        <authorList>
            <person name="Sorensen T."/>
        </authorList>
    </citation>
    <scope>NUCLEOTIDE SEQUENCE [LARGE SCALE GENOMIC DNA]</scope>
    <source>
        <strain evidence="2 3">CBS 24483</strain>
    </source>
</reference>
<keyword evidence="3" id="KW-1185">Reference proteome</keyword>
<dbReference type="RefSeq" id="XP_066705052.1">
    <property type="nucleotide sequence ID" value="XM_066839988.1"/>
</dbReference>